<reference evidence="1" key="1">
    <citation type="submission" date="2018-05" db="EMBL/GenBank/DDBJ databases">
        <authorList>
            <person name="Lanie J.A."/>
            <person name="Ng W.-L."/>
            <person name="Kazmierczak K.M."/>
            <person name="Andrzejewski T.M."/>
            <person name="Davidsen T.M."/>
            <person name="Wayne K.J."/>
            <person name="Tettelin H."/>
            <person name="Glass J.I."/>
            <person name="Rusch D."/>
            <person name="Podicherti R."/>
            <person name="Tsui H.-C.T."/>
            <person name="Winkler M.E."/>
        </authorList>
    </citation>
    <scope>NUCLEOTIDE SEQUENCE</scope>
</reference>
<gene>
    <name evidence="1" type="ORF">METZ01_LOCUS350259</name>
</gene>
<organism evidence="1">
    <name type="scientific">marine metagenome</name>
    <dbReference type="NCBI Taxonomy" id="408172"/>
    <lineage>
        <taxon>unclassified sequences</taxon>
        <taxon>metagenomes</taxon>
        <taxon>ecological metagenomes</taxon>
    </lineage>
</organism>
<proteinExistence type="predicted"/>
<name>A0A382RJS3_9ZZZZ</name>
<accession>A0A382RJS3</accession>
<protein>
    <submittedName>
        <fullName evidence="1">Uncharacterized protein</fullName>
    </submittedName>
</protein>
<sequence length="55" mass="6356">MVKSLDDEKDEINKEFYVNCLTYFDALRKSGKSDDVFEDEYFFTLPAVSGSGLDY</sequence>
<dbReference type="AlphaFoldDB" id="A0A382RJS3"/>
<dbReference type="EMBL" id="UINC01121918">
    <property type="protein sequence ID" value="SVC97405.1"/>
    <property type="molecule type" value="Genomic_DNA"/>
</dbReference>
<evidence type="ECO:0000313" key="1">
    <source>
        <dbReference type="EMBL" id="SVC97405.1"/>
    </source>
</evidence>